<proteinExistence type="predicted"/>
<dbReference type="AlphaFoldDB" id="A0A9N9DGH2"/>
<reference evidence="2" key="1">
    <citation type="submission" date="2021-06" db="EMBL/GenBank/DDBJ databases">
        <authorList>
            <person name="Kallberg Y."/>
            <person name="Tangrot J."/>
            <person name="Rosling A."/>
        </authorList>
    </citation>
    <scope>NUCLEOTIDE SEQUENCE</scope>
    <source>
        <strain evidence="2">CL551</strain>
    </source>
</reference>
<organism evidence="2 3">
    <name type="scientific">Acaulospora morrowiae</name>
    <dbReference type="NCBI Taxonomy" id="94023"/>
    <lineage>
        <taxon>Eukaryota</taxon>
        <taxon>Fungi</taxon>
        <taxon>Fungi incertae sedis</taxon>
        <taxon>Mucoromycota</taxon>
        <taxon>Glomeromycotina</taxon>
        <taxon>Glomeromycetes</taxon>
        <taxon>Diversisporales</taxon>
        <taxon>Acaulosporaceae</taxon>
        <taxon>Acaulospora</taxon>
    </lineage>
</organism>
<sequence>MESSNSGKDGYYNDGEQEGVSSSREDAKRLNDILPEDDSHRQIECSSISSSDVEVQSPLSDQGSESITIQSVPPSVNFQQVSPELLIRPSFPPKICPKEL</sequence>
<feature type="non-terminal residue" evidence="2">
    <location>
        <position position="100"/>
    </location>
</feature>
<name>A0A9N9DGH2_9GLOM</name>
<protein>
    <submittedName>
        <fullName evidence="2">870_t:CDS:1</fullName>
    </submittedName>
</protein>
<accession>A0A9N9DGH2</accession>
<dbReference type="EMBL" id="CAJVPV010008757">
    <property type="protein sequence ID" value="CAG8634256.1"/>
    <property type="molecule type" value="Genomic_DNA"/>
</dbReference>
<feature type="compositionally biased region" description="Basic and acidic residues" evidence="1">
    <location>
        <begin position="23"/>
        <end position="43"/>
    </location>
</feature>
<evidence type="ECO:0000313" key="3">
    <source>
        <dbReference type="Proteomes" id="UP000789342"/>
    </source>
</evidence>
<keyword evidence="3" id="KW-1185">Reference proteome</keyword>
<gene>
    <name evidence="2" type="ORF">AMORRO_LOCUS9228</name>
</gene>
<feature type="compositionally biased region" description="Low complexity" evidence="1">
    <location>
        <begin position="44"/>
        <end position="57"/>
    </location>
</feature>
<evidence type="ECO:0000313" key="2">
    <source>
        <dbReference type="EMBL" id="CAG8634256.1"/>
    </source>
</evidence>
<feature type="region of interest" description="Disordered" evidence="1">
    <location>
        <begin position="1"/>
        <end position="71"/>
    </location>
</feature>
<evidence type="ECO:0000256" key="1">
    <source>
        <dbReference type="SAM" id="MobiDB-lite"/>
    </source>
</evidence>
<feature type="compositionally biased region" description="Polar residues" evidence="1">
    <location>
        <begin position="58"/>
        <end position="71"/>
    </location>
</feature>
<dbReference type="Proteomes" id="UP000789342">
    <property type="component" value="Unassembled WGS sequence"/>
</dbReference>
<comment type="caution">
    <text evidence="2">The sequence shown here is derived from an EMBL/GenBank/DDBJ whole genome shotgun (WGS) entry which is preliminary data.</text>
</comment>